<evidence type="ECO:0000256" key="1">
    <source>
        <dbReference type="SAM" id="SignalP"/>
    </source>
</evidence>
<sequence>MKRNYFKLIAASILFMPLFALFTSCSGDDYLNAIPGNSTALVSIDVQKYAEKEGSASAQAVITSFLGVDNISDCGIDVASRIYMFETADGNIGFAAKVKSSGDLTDWLSLQVKKGFCSEVKDYGGYSFTVLKDSWVAGYSSEALVVLGPVLPSAQAVVRRQVAQYLAQNEDEGIQASPMMAYLDSIQAPVALVVQVSALPEKFVAPFMLGAPKDVDGSKVMLAAGLSSGVKGCIVIRGTTFSPDKRVDAELRRSREVFRPIAGDYLNSMSPSSAIGVFANVEGGHFIRLLHSDKTFQALLAGMNMAVDMDNIIKSVDGDMAMIVENTGGSNIGLLMLAKLGSTAFMEDIDYWKQSCPAGTSISDLDDGAYRYSGGDMDFTFGVKDNQRFYASTFPGVDRLSSVQSGWSLPSAADSLVMGRRMAVVANVSALSAIVGPAGSYLKALAGGVQTIIFIME</sequence>
<comment type="caution">
    <text evidence="2">The sequence shown here is derived from an EMBL/GenBank/DDBJ whole genome shotgun (WGS) entry which is preliminary data.</text>
</comment>
<feature type="chain" id="PRO_5037728035" evidence="1">
    <location>
        <begin position="23"/>
        <end position="457"/>
    </location>
</feature>
<gene>
    <name evidence="2" type="ORF">H6A34_00925</name>
</gene>
<keyword evidence="1" id="KW-0732">Signal</keyword>
<reference evidence="2" key="2">
    <citation type="journal article" date="2021" name="Sci. Rep.">
        <title>The distribution of antibiotic resistance genes in chicken gut microbiota commensals.</title>
        <authorList>
            <person name="Juricova H."/>
            <person name="Matiasovicova J."/>
            <person name="Kubasova T."/>
            <person name="Cejkova D."/>
            <person name="Rychlik I."/>
        </authorList>
    </citation>
    <scope>NUCLEOTIDE SEQUENCE</scope>
    <source>
        <strain evidence="2">An824</strain>
    </source>
</reference>
<evidence type="ECO:0000313" key="2">
    <source>
        <dbReference type="EMBL" id="MBM6672456.1"/>
    </source>
</evidence>
<organism evidence="2 3">
    <name type="scientific">Marseilla massiliensis</name>
    <dbReference type="NCBI Taxonomy" id="1841864"/>
    <lineage>
        <taxon>Bacteria</taxon>
        <taxon>Pseudomonadati</taxon>
        <taxon>Bacteroidota</taxon>
        <taxon>Bacteroidia</taxon>
        <taxon>Bacteroidales</taxon>
        <taxon>Prevotellaceae</taxon>
        <taxon>Marseilla</taxon>
    </lineage>
</organism>
<protein>
    <submittedName>
        <fullName evidence="2">DUF4836 family protein</fullName>
    </submittedName>
</protein>
<name>A0A938WRK9_9BACT</name>
<evidence type="ECO:0000313" key="3">
    <source>
        <dbReference type="Proteomes" id="UP000706891"/>
    </source>
</evidence>
<keyword evidence="3" id="KW-1185">Reference proteome</keyword>
<dbReference type="Proteomes" id="UP000706891">
    <property type="component" value="Unassembled WGS sequence"/>
</dbReference>
<dbReference type="RefSeq" id="WP_205102888.1">
    <property type="nucleotide sequence ID" value="NZ_JACJJG010000002.1"/>
</dbReference>
<reference evidence="2" key="1">
    <citation type="submission" date="2020-08" db="EMBL/GenBank/DDBJ databases">
        <authorList>
            <person name="Cejkova D."/>
            <person name="Kubasova T."/>
            <person name="Jahodarova E."/>
            <person name="Rychlik I."/>
        </authorList>
    </citation>
    <scope>NUCLEOTIDE SEQUENCE</scope>
    <source>
        <strain evidence="2">An824</strain>
    </source>
</reference>
<dbReference type="Pfam" id="PF16120">
    <property type="entry name" value="DUF4836"/>
    <property type="match status" value="1"/>
</dbReference>
<feature type="signal peptide" evidence="1">
    <location>
        <begin position="1"/>
        <end position="22"/>
    </location>
</feature>
<dbReference type="PROSITE" id="PS51257">
    <property type="entry name" value="PROKAR_LIPOPROTEIN"/>
    <property type="match status" value="1"/>
</dbReference>
<dbReference type="AlphaFoldDB" id="A0A938WRK9"/>
<dbReference type="InterPro" id="IPR032276">
    <property type="entry name" value="DUF4836"/>
</dbReference>
<accession>A0A938WRK9</accession>
<proteinExistence type="predicted"/>
<dbReference type="EMBL" id="JACJJG010000002">
    <property type="protein sequence ID" value="MBM6672456.1"/>
    <property type="molecule type" value="Genomic_DNA"/>
</dbReference>